<protein>
    <submittedName>
        <fullName evidence="1">Uncharacterized protein</fullName>
    </submittedName>
</protein>
<keyword evidence="2" id="KW-1185">Reference proteome</keyword>
<dbReference type="RefSeq" id="WP_420905102.1">
    <property type="nucleotide sequence ID" value="NZ_BAAFGK010000004.1"/>
</dbReference>
<name>A0ABQ0C956_9PROT</name>
<accession>A0ABQ0C956</accession>
<reference evidence="1 2" key="1">
    <citation type="submission" date="2024-09" db="EMBL/GenBank/DDBJ databases">
        <title>Draft genome sequence of Candidatus Magnetaquicoccaceae bacterium FCR-1.</title>
        <authorList>
            <person name="Shimoshige H."/>
            <person name="Shimamura S."/>
            <person name="Taoka A."/>
            <person name="Kobayashi H."/>
            <person name="Maekawa T."/>
        </authorList>
    </citation>
    <scope>NUCLEOTIDE SEQUENCE [LARGE SCALE GENOMIC DNA]</scope>
    <source>
        <strain evidence="1 2">FCR-1</strain>
    </source>
</reference>
<gene>
    <name evidence="1" type="ORF">SIID45300_01741</name>
</gene>
<dbReference type="EMBL" id="BAAFGK010000004">
    <property type="protein sequence ID" value="GAB0057413.1"/>
    <property type="molecule type" value="Genomic_DNA"/>
</dbReference>
<comment type="caution">
    <text evidence="1">The sequence shown here is derived from an EMBL/GenBank/DDBJ whole genome shotgun (WGS) entry which is preliminary data.</text>
</comment>
<evidence type="ECO:0000313" key="2">
    <source>
        <dbReference type="Proteomes" id="UP001628193"/>
    </source>
</evidence>
<evidence type="ECO:0000313" key="1">
    <source>
        <dbReference type="EMBL" id="GAB0057413.1"/>
    </source>
</evidence>
<organism evidence="1 2">
    <name type="scientific">Candidatus Magnetaquiglobus chichijimensis</name>
    <dbReference type="NCBI Taxonomy" id="3141448"/>
    <lineage>
        <taxon>Bacteria</taxon>
        <taxon>Pseudomonadati</taxon>
        <taxon>Pseudomonadota</taxon>
        <taxon>Magnetococcia</taxon>
        <taxon>Magnetococcales</taxon>
        <taxon>Candidatus Magnetaquicoccaceae</taxon>
        <taxon>Candidatus Magnetaquiglobus</taxon>
    </lineage>
</organism>
<sequence>MKNRIQLSAGDSFLSLTFTLRDRFVARPGFRLDPYDPSSMLPVDLDKIETVTVSIRKRQAVLDPAIHVQAIRLRPRDAGVCVLPWTPDTFATPGVYEGEITLTDAVGAVETVVEKLVFEVRERLT</sequence>
<dbReference type="Proteomes" id="UP001628193">
    <property type="component" value="Unassembled WGS sequence"/>
</dbReference>
<proteinExistence type="predicted"/>